<dbReference type="Pfam" id="PF08426">
    <property type="entry name" value="ICE2"/>
    <property type="match status" value="1"/>
</dbReference>
<keyword evidence="1" id="KW-0472">Membrane</keyword>
<dbReference type="GO" id="GO:0000921">
    <property type="term" value="P:septin ring assembly"/>
    <property type="evidence" value="ECO:0007669"/>
    <property type="project" value="TreeGrafter"/>
</dbReference>
<feature type="transmembrane region" description="Helical" evidence="1">
    <location>
        <begin position="38"/>
        <end position="59"/>
    </location>
</feature>
<feature type="transmembrane region" description="Helical" evidence="1">
    <location>
        <begin position="175"/>
        <end position="198"/>
    </location>
</feature>
<feature type="transmembrane region" description="Helical" evidence="1">
    <location>
        <begin position="13"/>
        <end position="31"/>
    </location>
</feature>
<sequence length="404" mass="45294">MSPTIWLKGGLRSISRSIIFLAILISIPLVIEMAGLDAGLAFSLSLWLYYFFLCTVLLLTRSRLWWIGTMASSLQLFVIPTLLIYHLNEFEPEKEVSAFTAMAIRPWRFILTRATPLFTLLEGFASLLIVQAIGQVTRFVTNYRSDSWMFLVLIGSGATLSTSLYFLYRITTFPVISFLNSTMLGTTITASLFIATYATLSGKGTIAESCALFAYTVYSAYSGMTDFGQTDISPQLATRPEYLPFPPLVMENYATLVKSAAKYVPVTLYQTYTFLLAAFYAITPSVLVQFVYRVTSLYAVSRIIPAVRDQGRGVSDTPDLDDEEPTANLMSILTLYWPCSLIAVYTHLLLQHFADVRGAATPFWGGLESAGLWRWINTVFFLGWYAIELQATQQDILTSHWKVD</sequence>
<dbReference type="EMBL" id="MCFI01000008">
    <property type="protein sequence ID" value="ORY83100.1"/>
    <property type="molecule type" value="Genomic_DNA"/>
</dbReference>
<dbReference type="PANTHER" id="PTHR31726:SF2">
    <property type="entry name" value="PROTEIN ICE2"/>
    <property type="match status" value="1"/>
</dbReference>
<keyword evidence="3" id="KW-1185">Reference proteome</keyword>
<dbReference type="GeneID" id="63785778"/>
<dbReference type="GO" id="GO:0048309">
    <property type="term" value="P:endoplasmic reticulum inheritance"/>
    <property type="evidence" value="ECO:0007669"/>
    <property type="project" value="TreeGrafter"/>
</dbReference>
<dbReference type="GO" id="GO:0005789">
    <property type="term" value="C:endoplasmic reticulum membrane"/>
    <property type="evidence" value="ECO:0007669"/>
    <property type="project" value="TreeGrafter"/>
</dbReference>
<dbReference type="OrthoDB" id="5577218at2759"/>
<protein>
    <submittedName>
        <fullName evidence="2">ICE2-domain-containing protein</fullName>
    </submittedName>
</protein>
<dbReference type="Proteomes" id="UP000193685">
    <property type="component" value="Unassembled WGS sequence"/>
</dbReference>
<dbReference type="OMA" id="TTPDRSW"/>
<reference evidence="2 3" key="1">
    <citation type="submission" date="2016-07" db="EMBL/GenBank/DDBJ databases">
        <title>Pervasive Adenine N6-methylation of Active Genes in Fungi.</title>
        <authorList>
            <consortium name="DOE Joint Genome Institute"/>
            <person name="Mondo S.J."/>
            <person name="Dannebaum R.O."/>
            <person name="Kuo R.C."/>
            <person name="Labutti K."/>
            <person name="Haridas S."/>
            <person name="Kuo A."/>
            <person name="Salamov A."/>
            <person name="Ahrendt S.R."/>
            <person name="Lipzen A."/>
            <person name="Sullivan W."/>
            <person name="Andreopoulos W.B."/>
            <person name="Clum A."/>
            <person name="Lindquist E."/>
            <person name="Daum C."/>
            <person name="Ramamoorthy G.K."/>
            <person name="Gryganskyi A."/>
            <person name="Culley D."/>
            <person name="Magnuson J.K."/>
            <person name="James T.Y."/>
            <person name="O'Malley M.A."/>
            <person name="Stajich J.E."/>
            <person name="Spatafora J.W."/>
            <person name="Visel A."/>
            <person name="Grigoriev I.V."/>
        </authorList>
    </citation>
    <scope>NUCLEOTIDE SEQUENCE [LARGE SCALE GENOMIC DNA]</scope>
    <source>
        <strain evidence="2 3">12-1054</strain>
    </source>
</reference>
<dbReference type="RefSeq" id="XP_040725681.1">
    <property type="nucleotide sequence ID" value="XM_040869179.1"/>
</dbReference>
<feature type="transmembrane region" description="Helical" evidence="1">
    <location>
        <begin position="117"/>
        <end position="136"/>
    </location>
</feature>
<feature type="transmembrane region" description="Helical" evidence="1">
    <location>
        <begin position="148"/>
        <end position="168"/>
    </location>
</feature>
<comment type="caution">
    <text evidence="2">The sequence shown here is derived from an EMBL/GenBank/DDBJ whole genome shotgun (WGS) entry which is preliminary data.</text>
</comment>
<keyword evidence="1" id="KW-0812">Transmembrane</keyword>
<accession>A0A1Y2FGN4</accession>
<name>A0A1Y2FGN4_PROLT</name>
<dbReference type="STRING" id="56484.A0A1Y2FGN4"/>
<dbReference type="PANTHER" id="PTHR31726">
    <property type="entry name" value="PROTEIN ICE2"/>
    <property type="match status" value="1"/>
</dbReference>
<organism evidence="2 3">
    <name type="scientific">Protomyces lactucae-debilis</name>
    <dbReference type="NCBI Taxonomy" id="2754530"/>
    <lineage>
        <taxon>Eukaryota</taxon>
        <taxon>Fungi</taxon>
        <taxon>Dikarya</taxon>
        <taxon>Ascomycota</taxon>
        <taxon>Taphrinomycotina</taxon>
        <taxon>Taphrinomycetes</taxon>
        <taxon>Taphrinales</taxon>
        <taxon>Protomycetaceae</taxon>
        <taxon>Protomyces</taxon>
    </lineage>
</organism>
<keyword evidence="1" id="KW-1133">Transmembrane helix</keyword>
<gene>
    <name evidence="2" type="ORF">BCR37DRAFT_379061</name>
</gene>
<dbReference type="GO" id="GO:0032541">
    <property type="term" value="C:cortical endoplasmic reticulum"/>
    <property type="evidence" value="ECO:0007669"/>
    <property type="project" value="TreeGrafter"/>
</dbReference>
<dbReference type="InterPro" id="IPR013635">
    <property type="entry name" value="Ice2"/>
</dbReference>
<feature type="transmembrane region" description="Helical" evidence="1">
    <location>
        <begin position="272"/>
        <end position="292"/>
    </location>
</feature>
<evidence type="ECO:0000313" key="3">
    <source>
        <dbReference type="Proteomes" id="UP000193685"/>
    </source>
</evidence>
<proteinExistence type="predicted"/>
<dbReference type="GO" id="GO:0097038">
    <property type="term" value="C:perinuclear endoplasmic reticulum"/>
    <property type="evidence" value="ECO:0007669"/>
    <property type="project" value="TreeGrafter"/>
</dbReference>
<evidence type="ECO:0000313" key="2">
    <source>
        <dbReference type="EMBL" id="ORY83100.1"/>
    </source>
</evidence>
<dbReference type="AlphaFoldDB" id="A0A1Y2FGN4"/>
<evidence type="ECO:0000256" key="1">
    <source>
        <dbReference type="SAM" id="Phobius"/>
    </source>
</evidence>